<name>A0AAV2SQ76_MEGNR</name>
<dbReference type="Pfam" id="PF00335">
    <property type="entry name" value="Tetraspanin"/>
    <property type="match status" value="1"/>
</dbReference>
<evidence type="ECO:0000256" key="5">
    <source>
        <dbReference type="SAM" id="Phobius"/>
    </source>
</evidence>
<dbReference type="PANTHER" id="PTHR19282">
    <property type="entry name" value="TETRASPANIN"/>
    <property type="match status" value="1"/>
</dbReference>
<dbReference type="GO" id="GO:0005886">
    <property type="term" value="C:plasma membrane"/>
    <property type="evidence" value="ECO:0007669"/>
    <property type="project" value="TreeGrafter"/>
</dbReference>
<evidence type="ECO:0000256" key="2">
    <source>
        <dbReference type="ARBA" id="ARBA00022692"/>
    </source>
</evidence>
<feature type="transmembrane region" description="Helical" evidence="5">
    <location>
        <begin position="54"/>
        <end position="77"/>
    </location>
</feature>
<dbReference type="PRINTS" id="PR00259">
    <property type="entry name" value="TMFOUR"/>
</dbReference>
<keyword evidence="3 5" id="KW-1133">Transmembrane helix</keyword>
<reference evidence="6 7" key="1">
    <citation type="submission" date="2024-05" db="EMBL/GenBank/DDBJ databases">
        <authorList>
            <person name="Wallberg A."/>
        </authorList>
    </citation>
    <scope>NUCLEOTIDE SEQUENCE [LARGE SCALE GENOMIC DNA]</scope>
</reference>
<evidence type="ECO:0000256" key="3">
    <source>
        <dbReference type="ARBA" id="ARBA00022989"/>
    </source>
</evidence>
<dbReference type="Proteomes" id="UP001497623">
    <property type="component" value="Unassembled WGS sequence"/>
</dbReference>
<feature type="transmembrane region" description="Helical" evidence="5">
    <location>
        <begin position="12"/>
        <end position="39"/>
    </location>
</feature>
<keyword evidence="2 5" id="KW-0812">Transmembrane</keyword>
<accession>A0AAV2SQ76</accession>
<gene>
    <name evidence="6" type="ORF">MNOR_LOCUS39547</name>
</gene>
<evidence type="ECO:0000313" key="6">
    <source>
        <dbReference type="EMBL" id="CAL4227596.1"/>
    </source>
</evidence>
<sequence length="163" mass="18184">MGHSGMSNAAECLRFMIYTINLLMLICCFALIIACGVLLGKHEQLMELLGENTAWVVITAIMATAVIIFLVSLLGCCGAMKENTCMLKTYIGIMFTLLLILLVVAGLGYGYKDPARQTVYDHMEKKMMEYNPLTNSTITRFWDDMQSQVCCDTELHFSDFGHG</sequence>
<evidence type="ECO:0000256" key="1">
    <source>
        <dbReference type="ARBA" id="ARBA00004141"/>
    </source>
</evidence>
<dbReference type="PANTHER" id="PTHR19282:SF544">
    <property type="entry name" value="TETRASPANIN"/>
    <property type="match status" value="1"/>
</dbReference>
<keyword evidence="4 5" id="KW-0472">Membrane</keyword>
<evidence type="ECO:0000256" key="4">
    <source>
        <dbReference type="ARBA" id="ARBA00023136"/>
    </source>
</evidence>
<dbReference type="InterPro" id="IPR018499">
    <property type="entry name" value="Tetraspanin/Peripherin"/>
</dbReference>
<feature type="transmembrane region" description="Helical" evidence="5">
    <location>
        <begin position="89"/>
        <end position="111"/>
    </location>
</feature>
<comment type="caution">
    <text evidence="6">The sequence shown here is derived from an EMBL/GenBank/DDBJ whole genome shotgun (WGS) entry which is preliminary data.</text>
</comment>
<protein>
    <recommendedName>
        <fullName evidence="8">Tetraspanin</fullName>
    </recommendedName>
</protein>
<evidence type="ECO:0008006" key="8">
    <source>
        <dbReference type="Google" id="ProtNLM"/>
    </source>
</evidence>
<evidence type="ECO:0000313" key="7">
    <source>
        <dbReference type="Proteomes" id="UP001497623"/>
    </source>
</evidence>
<organism evidence="6 7">
    <name type="scientific">Meganyctiphanes norvegica</name>
    <name type="common">Northern krill</name>
    <name type="synonym">Thysanopoda norvegica</name>
    <dbReference type="NCBI Taxonomy" id="48144"/>
    <lineage>
        <taxon>Eukaryota</taxon>
        <taxon>Metazoa</taxon>
        <taxon>Ecdysozoa</taxon>
        <taxon>Arthropoda</taxon>
        <taxon>Crustacea</taxon>
        <taxon>Multicrustacea</taxon>
        <taxon>Malacostraca</taxon>
        <taxon>Eumalacostraca</taxon>
        <taxon>Eucarida</taxon>
        <taxon>Euphausiacea</taxon>
        <taxon>Euphausiidae</taxon>
        <taxon>Meganyctiphanes</taxon>
    </lineage>
</organism>
<keyword evidence="7" id="KW-1185">Reference proteome</keyword>
<comment type="subcellular location">
    <subcellularLocation>
        <location evidence="1">Membrane</location>
        <topology evidence="1">Multi-pass membrane protein</topology>
    </subcellularLocation>
</comment>
<dbReference type="EMBL" id="CAXKWB010104667">
    <property type="protein sequence ID" value="CAL4227596.1"/>
    <property type="molecule type" value="Genomic_DNA"/>
</dbReference>
<proteinExistence type="predicted"/>
<dbReference type="AlphaFoldDB" id="A0AAV2SQ76"/>